<dbReference type="EC" id="5.1.3.9" evidence="7"/>
<name>A0A7G7VL60_9FIRM</name>
<evidence type="ECO:0000256" key="5">
    <source>
        <dbReference type="ARBA" id="ARBA00023235"/>
    </source>
</evidence>
<dbReference type="GO" id="GO:0006053">
    <property type="term" value="P:N-acetylmannosamine catabolic process"/>
    <property type="evidence" value="ECO:0007669"/>
    <property type="project" value="TreeGrafter"/>
</dbReference>
<dbReference type="GO" id="GO:0047465">
    <property type="term" value="F:N-acylglucosamine-6-phosphate 2-epimerase activity"/>
    <property type="evidence" value="ECO:0007669"/>
    <property type="project" value="UniProtKB-EC"/>
</dbReference>
<keyword evidence="5 7" id="KW-0413">Isomerase</keyword>
<dbReference type="EMBL" id="CP060204">
    <property type="protein sequence ID" value="QNH54853.1"/>
    <property type="molecule type" value="Genomic_DNA"/>
</dbReference>
<dbReference type="NCBIfam" id="NF002231">
    <property type="entry name" value="PRK01130.1"/>
    <property type="match status" value="1"/>
</dbReference>
<evidence type="ECO:0000256" key="1">
    <source>
        <dbReference type="ARBA" id="ARBA00000056"/>
    </source>
</evidence>
<comment type="function">
    <text evidence="2 7">Converts N-acetylmannosamine-6-phosphate (ManNAc-6-P) to N-acetylglucosamine-6-phosphate (GlcNAc-6-P).</text>
</comment>
<comment type="catalytic activity">
    <reaction evidence="1 7">
        <text>an N-acyl-D-glucosamine 6-phosphate = an N-acyl-D-mannosamine 6-phosphate</text>
        <dbReference type="Rhea" id="RHEA:23932"/>
        <dbReference type="ChEBI" id="CHEBI:57599"/>
        <dbReference type="ChEBI" id="CHEBI:57666"/>
        <dbReference type="EC" id="5.1.3.9"/>
    </reaction>
</comment>
<accession>A0A7G7VL60</accession>
<comment type="pathway">
    <text evidence="3 7">Amino-sugar metabolism; N-acetylneuraminate degradation; D-fructose 6-phosphate from N-acetylneuraminate: step 3/5.</text>
</comment>
<dbReference type="InterPro" id="IPR013785">
    <property type="entry name" value="Aldolase_TIM"/>
</dbReference>
<evidence type="ECO:0000256" key="3">
    <source>
        <dbReference type="ARBA" id="ARBA00005081"/>
    </source>
</evidence>
<dbReference type="GO" id="GO:0005975">
    <property type="term" value="P:carbohydrate metabolic process"/>
    <property type="evidence" value="ECO:0007669"/>
    <property type="project" value="UniProtKB-UniRule"/>
</dbReference>
<organism evidence="8 9">
    <name type="scientific">Selenomonas timonae</name>
    <dbReference type="NCBI Taxonomy" id="2754044"/>
    <lineage>
        <taxon>Bacteria</taxon>
        <taxon>Bacillati</taxon>
        <taxon>Bacillota</taxon>
        <taxon>Negativicutes</taxon>
        <taxon>Selenomonadales</taxon>
        <taxon>Selenomonadaceae</taxon>
        <taxon>Selenomonas</taxon>
    </lineage>
</organism>
<sequence>MNFFDQVKGKLIISCQALPDEPLHSPFIMGRMARAAKEGGAVAIRAQSVADIEEIRAVAQLPVIGLIKQNYADSPIFITPTMREVDALIGTGCEMIALDMTARDRPQKTDVRDLIARIHAAHRLILADISTYEEGMRAAELGVDAISTTMSGYTPYSPQIAGPDFELMRRLAQDAPIPVFAEGRINTPEELVEAMQTGVFGAIVGSAITRPQVIARRFADAIA</sequence>
<dbReference type="AlphaFoldDB" id="A0A7G7VL60"/>
<dbReference type="KEGG" id="stim:H1B31_02540"/>
<keyword evidence="6 7" id="KW-0119">Carbohydrate metabolism</keyword>
<comment type="similarity">
    <text evidence="4 7">Belongs to the NanE family.</text>
</comment>
<gene>
    <name evidence="7" type="primary">nanE</name>
    <name evidence="8" type="ORF">H1B31_02540</name>
</gene>
<dbReference type="PANTHER" id="PTHR36204:SF1">
    <property type="entry name" value="N-ACETYLMANNOSAMINE-6-PHOSPHATE 2-EPIMERASE-RELATED"/>
    <property type="match status" value="1"/>
</dbReference>
<dbReference type="UniPathway" id="UPA00629">
    <property type="reaction ID" value="UER00682"/>
</dbReference>
<protein>
    <recommendedName>
        <fullName evidence="7">Putative N-acetylmannosamine-6-phosphate 2-epimerase</fullName>
        <ecNumber evidence="7">5.1.3.9</ecNumber>
    </recommendedName>
    <alternativeName>
        <fullName evidence="7">ManNAc-6-P epimerase</fullName>
    </alternativeName>
</protein>
<dbReference type="GO" id="GO:0005829">
    <property type="term" value="C:cytosol"/>
    <property type="evidence" value="ECO:0007669"/>
    <property type="project" value="TreeGrafter"/>
</dbReference>
<evidence type="ECO:0000256" key="4">
    <source>
        <dbReference type="ARBA" id="ARBA00007439"/>
    </source>
</evidence>
<evidence type="ECO:0000256" key="7">
    <source>
        <dbReference type="HAMAP-Rule" id="MF_01235"/>
    </source>
</evidence>
<evidence type="ECO:0000313" key="8">
    <source>
        <dbReference type="EMBL" id="QNH54853.1"/>
    </source>
</evidence>
<dbReference type="Gene3D" id="3.20.20.70">
    <property type="entry name" value="Aldolase class I"/>
    <property type="match status" value="1"/>
</dbReference>
<dbReference type="CDD" id="cd04729">
    <property type="entry name" value="NanE"/>
    <property type="match status" value="1"/>
</dbReference>
<proteinExistence type="inferred from homology"/>
<dbReference type="PANTHER" id="PTHR36204">
    <property type="entry name" value="N-ACETYLMANNOSAMINE-6-PHOSPHATE 2-EPIMERASE-RELATED"/>
    <property type="match status" value="1"/>
</dbReference>
<reference evidence="8 9" key="1">
    <citation type="submission" date="2020-07" db="EMBL/GenBank/DDBJ databases">
        <title>Complete genome and description of Selenomonas timonensis sp. nov., a new bacterium isolated from a gingivitis subject.</title>
        <authorList>
            <person name="Antezack A."/>
        </authorList>
    </citation>
    <scope>NUCLEOTIDE SEQUENCE [LARGE SCALE GENOMIC DNA]</scope>
    <source>
        <strain evidence="8 9">Marseille-Q3039</strain>
    </source>
</reference>
<evidence type="ECO:0000256" key="6">
    <source>
        <dbReference type="ARBA" id="ARBA00023277"/>
    </source>
</evidence>
<dbReference type="RefSeq" id="WP_185980780.1">
    <property type="nucleotide sequence ID" value="NZ_CP060204.1"/>
</dbReference>
<dbReference type="SUPFAM" id="SSF51366">
    <property type="entry name" value="Ribulose-phoshate binding barrel"/>
    <property type="match status" value="1"/>
</dbReference>
<dbReference type="HAMAP" id="MF_01235">
    <property type="entry name" value="ManNAc6P_epimer"/>
    <property type="match status" value="1"/>
</dbReference>
<dbReference type="Proteomes" id="UP000515480">
    <property type="component" value="Chromosome"/>
</dbReference>
<dbReference type="InterPro" id="IPR007260">
    <property type="entry name" value="NanE"/>
</dbReference>
<dbReference type="GO" id="GO:0019262">
    <property type="term" value="P:N-acetylneuraminate catabolic process"/>
    <property type="evidence" value="ECO:0007669"/>
    <property type="project" value="UniProtKB-UniRule"/>
</dbReference>
<evidence type="ECO:0000313" key="9">
    <source>
        <dbReference type="Proteomes" id="UP000515480"/>
    </source>
</evidence>
<evidence type="ECO:0000256" key="2">
    <source>
        <dbReference type="ARBA" id="ARBA00002147"/>
    </source>
</evidence>
<keyword evidence="9" id="KW-1185">Reference proteome</keyword>
<dbReference type="Pfam" id="PF04131">
    <property type="entry name" value="NanE"/>
    <property type="match status" value="1"/>
</dbReference>
<dbReference type="InterPro" id="IPR011060">
    <property type="entry name" value="RibuloseP-bd_barrel"/>
</dbReference>
<dbReference type="FunFam" id="3.20.20.70:FF:000035">
    <property type="entry name" value="Putative N-acetylmannosamine-6-phosphate 2-epimerase"/>
    <property type="match status" value="1"/>
</dbReference>